<protein>
    <submittedName>
        <fullName evidence="1">Aromatic acid-CoA ligase</fullName>
    </submittedName>
</protein>
<dbReference type="Pfam" id="PF13607">
    <property type="entry name" value="Succ_CoA_lig"/>
    <property type="match status" value="1"/>
</dbReference>
<dbReference type="SUPFAM" id="SSF52210">
    <property type="entry name" value="Succinyl-CoA synthetase domains"/>
    <property type="match status" value="2"/>
</dbReference>
<dbReference type="OrthoDB" id="9807426at2"/>
<accession>A0A1H5S6F5</accession>
<dbReference type="Gene3D" id="3.40.50.720">
    <property type="entry name" value="NAD(P)-binding Rossmann-like Domain"/>
    <property type="match status" value="1"/>
</dbReference>
<sequence length="698" mass="73455">MTQATGNSAPETVAAEAAGILQSALRDGSETLDDARTAALLALTGLQRAPAVPAGAIEFALRAHTTREFGLVLSAGLGGLDAELDPADFARDRAAVHAAVELTDGADFLERFRHTLAYRRIALLAARAGRPLPDAALAAGFDAVLAIARGARPDAPQAGAVLQELRLDCAYDGEAIRVTAARASVGAPPVQRVARPIHKIDRLLHPQRIGIIGVSANGMNFGRIILRNLLGSGCPPERLCIIRAGGGEIDGVGCIENVGAIEGKLDLLIVAVAADAVYPLVDEILESNTVEAVMLIPGGLGETAKSREPAAALAAKINAAHARGDGGPVFLGANCLGVVSHPGAYDSWFIPLERLPKPQKRAQRDAVMLSQSGAFMITRLSQNPWLDPRYMIAMGNQTDLTHGDLLSWFAEREEVHSIGIYVEGFKDLDGLAFARAVRRAVLGGKQVVVYKSGRSTAGQGGVMGHTASIAGDPVLFASVLQQAGAIVTDNVEAFDDLFYMAGTLHAKQIGGNRLGAASGAGFEAVSAADSIDGETFSMRMGTLGAATVARIEEILVEKKLAALVEVRNPLDMNPGADDDAHVRITEAMIADDDIDAVVVGLDPTAPMVRGLEQSKLRPGYDISDPAGTVHILPPLVERCAKPIVAVVDGGRLYDAMAAAMMDRGVCVFRNVARGTRALVRYVEARLDAERIRKHFGER</sequence>
<proteinExistence type="predicted"/>
<gene>
    <name evidence="1" type="ORF">Tchl_2130</name>
</gene>
<dbReference type="RefSeq" id="WP_075148393.1">
    <property type="nucleotide sequence ID" value="NZ_CP018839.1"/>
</dbReference>
<dbReference type="PANTHER" id="PTHR42793:SF1">
    <property type="entry name" value="PEPTIDYL-LYSINE N-ACETYLTRANSFERASE PATZ"/>
    <property type="match status" value="1"/>
</dbReference>
<evidence type="ECO:0000313" key="2">
    <source>
        <dbReference type="Proteomes" id="UP000185739"/>
    </source>
</evidence>
<dbReference type="InterPro" id="IPR032875">
    <property type="entry name" value="Succ_CoA_lig_flav_dom"/>
</dbReference>
<dbReference type="InterPro" id="IPR003781">
    <property type="entry name" value="CoA-bd"/>
</dbReference>
<dbReference type="InterPro" id="IPR036291">
    <property type="entry name" value="NAD(P)-bd_dom_sf"/>
</dbReference>
<dbReference type="Gene3D" id="3.30.470.20">
    <property type="entry name" value="ATP-grasp fold, B domain"/>
    <property type="match status" value="1"/>
</dbReference>
<dbReference type="SUPFAM" id="SSF51735">
    <property type="entry name" value="NAD(P)-binding Rossmann-fold domains"/>
    <property type="match status" value="1"/>
</dbReference>
<dbReference type="STRING" id="96773.Tchl_2130"/>
<dbReference type="EMBL" id="CP018839">
    <property type="protein sequence ID" value="APR04973.1"/>
    <property type="molecule type" value="Genomic_DNA"/>
</dbReference>
<dbReference type="AlphaFoldDB" id="A0A1H5S6F5"/>
<dbReference type="InterPro" id="IPR016102">
    <property type="entry name" value="Succinyl-CoA_synth-like"/>
</dbReference>
<dbReference type="Pfam" id="PF13380">
    <property type="entry name" value="CoA_binding_2"/>
    <property type="match status" value="1"/>
</dbReference>
<keyword evidence="1" id="KW-0436">Ligase</keyword>
<organism evidence="1 2">
    <name type="scientific">Thauera chlorobenzoica</name>
    <dbReference type="NCBI Taxonomy" id="96773"/>
    <lineage>
        <taxon>Bacteria</taxon>
        <taxon>Pseudomonadati</taxon>
        <taxon>Pseudomonadota</taxon>
        <taxon>Betaproteobacteria</taxon>
        <taxon>Rhodocyclales</taxon>
        <taxon>Zoogloeaceae</taxon>
        <taxon>Thauera</taxon>
    </lineage>
</organism>
<dbReference type="Proteomes" id="UP000185739">
    <property type="component" value="Chromosome"/>
</dbReference>
<keyword evidence="2" id="KW-1185">Reference proteome</keyword>
<dbReference type="Gene3D" id="3.40.50.261">
    <property type="entry name" value="Succinyl-CoA synthetase domains"/>
    <property type="match status" value="2"/>
</dbReference>
<dbReference type="GO" id="GO:0016874">
    <property type="term" value="F:ligase activity"/>
    <property type="evidence" value="ECO:0007669"/>
    <property type="project" value="UniProtKB-KW"/>
</dbReference>
<evidence type="ECO:0000313" key="1">
    <source>
        <dbReference type="EMBL" id="APR04973.1"/>
    </source>
</evidence>
<reference evidence="1 2" key="1">
    <citation type="submission" date="2016-12" db="EMBL/GenBank/DDBJ databases">
        <title>Complete genome sequence of Thauera chlorobenzoica, a Betaproteobacterium degrading haloaromatics anaerobically to CO2 and halides.</title>
        <authorList>
            <person name="Goris T."/>
            <person name="Mergelsberg M."/>
            <person name="Boll M."/>
        </authorList>
    </citation>
    <scope>NUCLEOTIDE SEQUENCE [LARGE SCALE GENOMIC DNA]</scope>
    <source>
        <strain evidence="1 2">3CB1</strain>
    </source>
</reference>
<dbReference type="PANTHER" id="PTHR42793">
    <property type="entry name" value="COA BINDING DOMAIN CONTAINING PROTEIN"/>
    <property type="match status" value="1"/>
</dbReference>
<dbReference type="SMART" id="SM00881">
    <property type="entry name" value="CoA_binding"/>
    <property type="match status" value="1"/>
</dbReference>
<dbReference type="KEGG" id="tcl:Tchl_2130"/>
<name>A0A1H5S6F5_9RHOO</name>